<name>A0A0V1H7W0_9BILA</name>
<comment type="caution">
    <text evidence="2">The sequence shown here is derived from an EMBL/GenBank/DDBJ whole genome shotgun (WGS) entry which is preliminary data.</text>
</comment>
<reference evidence="2 3" key="1">
    <citation type="submission" date="2015-01" db="EMBL/GenBank/DDBJ databases">
        <title>Evolution of Trichinella species and genotypes.</title>
        <authorList>
            <person name="Korhonen P.K."/>
            <person name="Edoardo P."/>
            <person name="Giuseppe L.R."/>
            <person name="Gasser R.B."/>
        </authorList>
    </citation>
    <scope>NUCLEOTIDE SEQUENCE [LARGE SCALE GENOMIC DNA]</scope>
    <source>
        <strain evidence="2">ISS1029</strain>
    </source>
</reference>
<evidence type="ECO:0000256" key="1">
    <source>
        <dbReference type="SAM" id="SignalP"/>
    </source>
</evidence>
<gene>
    <name evidence="2" type="ORF">T11_3467</name>
</gene>
<dbReference type="OrthoDB" id="5919238at2759"/>
<keyword evidence="1" id="KW-0732">Signal</keyword>
<proteinExistence type="predicted"/>
<feature type="chain" id="PRO_5006878903" evidence="1">
    <location>
        <begin position="28"/>
        <end position="210"/>
    </location>
</feature>
<evidence type="ECO:0000313" key="2">
    <source>
        <dbReference type="EMBL" id="KRZ06450.1"/>
    </source>
</evidence>
<accession>A0A0V1H7W0</accession>
<protein>
    <submittedName>
        <fullName evidence="2">Uncharacterized protein</fullName>
    </submittedName>
</protein>
<dbReference type="EMBL" id="JYDP01000118">
    <property type="protein sequence ID" value="KRZ06450.1"/>
    <property type="molecule type" value="Genomic_DNA"/>
</dbReference>
<dbReference type="AlphaFoldDB" id="A0A0V1H7W0"/>
<evidence type="ECO:0000313" key="3">
    <source>
        <dbReference type="Proteomes" id="UP000055024"/>
    </source>
</evidence>
<dbReference type="Proteomes" id="UP000055024">
    <property type="component" value="Unassembled WGS sequence"/>
</dbReference>
<organism evidence="2 3">
    <name type="scientific">Trichinella zimbabwensis</name>
    <dbReference type="NCBI Taxonomy" id="268475"/>
    <lineage>
        <taxon>Eukaryota</taxon>
        <taxon>Metazoa</taxon>
        <taxon>Ecdysozoa</taxon>
        <taxon>Nematoda</taxon>
        <taxon>Enoplea</taxon>
        <taxon>Dorylaimia</taxon>
        <taxon>Trichinellida</taxon>
        <taxon>Trichinellidae</taxon>
        <taxon>Trichinella</taxon>
    </lineage>
</organism>
<feature type="signal peptide" evidence="1">
    <location>
        <begin position="1"/>
        <end position="27"/>
    </location>
</feature>
<sequence>MVSIRTVSMGQKLSYATVLALVLLSSAFEEMDNEENPPPGILPDHYKIYNQKIDMNISSCYNMYTKCPGENLITPYSVSHSNIQMFCYQIDIFLKCMLEIDDRYDVMQCLFLAYKSEDQENFEVQLLSTAFRIHYFMCMRNHKIVFSWHRPLCFLQKYRDCVAIHNVTKCLSECPDEPDLSGAYPSSISSSLQTVVAVTASIALARMMAM</sequence>
<keyword evidence="3" id="KW-1185">Reference proteome</keyword>